<dbReference type="KEGG" id="uam:UABAM_05497"/>
<protein>
    <submittedName>
        <fullName evidence="1">Primosomal protein DnaI</fullName>
    </submittedName>
</protein>
<dbReference type="InterPro" id="IPR027417">
    <property type="entry name" value="P-loop_NTPase"/>
</dbReference>
<dbReference type="Gene3D" id="3.40.50.300">
    <property type="entry name" value="P-loop containing nucleotide triphosphate hydrolases"/>
    <property type="match status" value="1"/>
</dbReference>
<dbReference type="GO" id="GO:0005524">
    <property type="term" value="F:ATP binding"/>
    <property type="evidence" value="ECO:0007669"/>
    <property type="project" value="InterPro"/>
</dbReference>
<sequence>MSSEKKYCCICNNTGVLHSQVYYPNFDLSSIAYCKCSIGAQLFAKWCQSNKVQESIRNKRLQEVERALKFSNIPQQWQDKSFSNLRGCQHIKQLLHDYLENFYKKKIGIYLWSIDSRTGKTHVSIALCKKIMDRYVVPAIFITEEEMYTRIRSCFDNHSSSEEVTINKFKKINCLFIDDLGATKITKWKLEILTGILNFRLMNCKPTFFTSNYSIDQYQKKIAQVCDRPQRIPMRIREMADIIHMTKS</sequence>
<gene>
    <name evidence="1" type="ORF">UABAM_05497</name>
</gene>
<organism evidence="1 2">
    <name type="scientific">Uabimicrobium amorphum</name>
    <dbReference type="NCBI Taxonomy" id="2596890"/>
    <lineage>
        <taxon>Bacteria</taxon>
        <taxon>Pseudomonadati</taxon>
        <taxon>Planctomycetota</taxon>
        <taxon>Candidatus Uabimicrobiia</taxon>
        <taxon>Candidatus Uabimicrobiales</taxon>
        <taxon>Candidatus Uabimicrobiaceae</taxon>
        <taxon>Candidatus Uabimicrobium</taxon>
    </lineage>
</organism>
<dbReference type="GO" id="GO:0006260">
    <property type="term" value="P:DNA replication"/>
    <property type="evidence" value="ECO:0007669"/>
    <property type="project" value="TreeGrafter"/>
</dbReference>
<accession>A0A5S9F6Z0</accession>
<dbReference type="Proteomes" id="UP000326354">
    <property type="component" value="Chromosome"/>
</dbReference>
<dbReference type="PANTHER" id="PTHR30050">
    <property type="entry name" value="CHROMOSOMAL REPLICATION INITIATOR PROTEIN DNAA"/>
    <property type="match status" value="1"/>
</dbReference>
<dbReference type="SUPFAM" id="SSF52540">
    <property type="entry name" value="P-loop containing nucleoside triphosphate hydrolases"/>
    <property type="match status" value="1"/>
</dbReference>
<dbReference type="PANTHER" id="PTHR30050:SF4">
    <property type="entry name" value="ATP-BINDING PROTEIN RV3427C IN INSERTION SEQUENCE-RELATED"/>
    <property type="match status" value="1"/>
</dbReference>
<name>A0A5S9F6Z0_UABAM</name>
<dbReference type="OrthoDB" id="395290at2"/>
<dbReference type="AlphaFoldDB" id="A0A5S9F6Z0"/>
<proteinExistence type="predicted"/>
<dbReference type="EMBL" id="AP019860">
    <property type="protein sequence ID" value="BBM87094.1"/>
    <property type="molecule type" value="Genomic_DNA"/>
</dbReference>
<evidence type="ECO:0000313" key="2">
    <source>
        <dbReference type="Proteomes" id="UP000326354"/>
    </source>
</evidence>
<reference evidence="1 2" key="1">
    <citation type="submission" date="2019-08" db="EMBL/GenBank/DDBJ databases">
        <title>Complete genome sequence of Candidatus Uab amorphum.</title>
        <authorList>
            <person name="Shiratori T."/>
            <person name="Suzuki S."/>
            <person name="Kakizawa Y."/>
            <person name="Ishida K."/>
        </authorList>
    </citation>
    <scope>NUCLEOTIDE SEQUENCE [LARGE SCALE GENOMIC DNA]</scope>
    <source>
        <strain evidence="1 2">SRT547</strain>
    </source>
</reference>
<keyword evidence="2" id="KW-1185">Reference proteome</keyword>
<evidence type="ECO:0000313" key="1">
    <source>
        <dbReference type="EMBL" id="BBM87094.1"/>
    </source>
</evidence>